<sequence length="62" mass="7204">MAVNLLRRPDVEARTGLSRSTLYEWMKRGDFPQPVKLGTRLVAWRESDITDWVESRETRGAV</sequence>
<comment type="caution">
    <text evidence="1">The sequence shown here is derived from an EMBL/GenBank/DDBJ whole genome shotgun (WGS) entry which is preliminary data.</text>
</comment>
<organism evidence="1 2">
    <name type="scientific">Sulfitobacter sediminis</name>
    <dbReference type="NCBI Taxonomy" id="3234186"/>
    <lineage>
        <taxon>Bacteria</taxon>
        <taxon>Pseudomonadati</taxon>
        <taxon>Pseudomonadota</taxon>
        <taxon>Alphaproteobacteria</taxon>
        <taxon>Rhodobacterales</taxon>
        <taxon>Roseobacteraceae</taxon>
        <taxon>Sulfitobacter</taxon>
    </lineage>
</organism>
<evidence type="ECO:0000313" key="2">
    <source>
        <dbReference type="Proteomes" id="UP001556098"/>
    </source>
</evidence>
<dbReference type="InterPro" id="IPR010260">
    <property type="entry name" value="AlpA"/>
</dbReference>
<dbReference type="Pfam" id="PF05930">
    <property type="entry name" value="Phage_AlpA"/>
    <property type="match status" value="1"/>
</dbReference>
<dbReference type="PANTHER" id="PTHR36154:SF1">
    <property type="entry name" value="DNA-BINDING TRANSCRIPTIONAL ACTIVATOR ALPA"/>
    <property type="match status" value="1"/>
</dbReference>
<evidence type="ECO:0000313" key="1">
    <source>
        <dbReference type="EMBL" id="MEW9922089.1"/>
    </source>
</evidence>
<reference evidence="1 2" key="1">
    <citation type="submission" date="2024-07" db="EMBL/GenBank/DDBJ databases">
        <title>Marimonas sp.nov., isolated from tidal-flat sediment.</title>
        <authorList>
            <person name="Jayan J.N."/>
            <person name="Lee S.S."/>
        </authorList>
    </citation>
    <scope>NUCLEOTIDE SEQUENCE [LARGE SCALE GENOMIC DNA]</scope>
    <source>
        <strain evidence="1 2">MJW-29</strain>
    </source>
</reference>
<gene>
    <name evidence="1" type="ORF">AB2B41_20985</name>
</gene>
<dbReference type="EMBL" id="JBFNXX010000030">
    <property type="protein sequence ID" value="MEW9922089.1"/>
    <property type="molecule type" value="Genomic_DNA"/>
</dbReference>
<protein>
    <submittedName>
        <fullName evidence="1">Helix-turn-helix transcriptional regulator</fullName>
    </submittedName>
</protein>
<dbReference type="PANTHER" id="PTHR36154">
    <property type="entry name" value="DNA-BINDING TRANSCRIPTIONAL ACTIVATOR ALPA"/>
    <property type="match status" value="1"/>
</dbReference>
<accession>A0ABV3RUS8</accession>
<dbReference type="Proteomes" id="UP001556098">
    <property type="component" value="Unassembled WGS sequence"/>
</dbReference>
<dbReference type="Gene3D" id="1.10.238.160">
    <property type="match status" value="1"/>
</dbReference>
<proteinExistence type="predicted"/>
<name>A0ABV3RUS8_9RHOB</name>
<dbReference type="SUPFAM" id="SSF46955">
    <property type="entry name" value="Putative DNA-binding domain"/>
    <property type="match status" value="1"/>
</dbReference>
<dbReference type="InterPro" id="IPR009061">
    <property type="entry name" value="DNA-bd_dom_put_sf"/>
</dbReference>
<dbReference type="InterPro" id="IPR052931">
    <property type="entry name" value="Prophage_regulatory_activator"/>
</dbReference>
<dbReference type="RefSeq" id="WP_367879786.1">
    <property type="nucleotide sequence ID" value="NZ_JBFNXX010000030.1"/>
</dbReference>
<keyword evidence="2" id="KW-1185">Reference proteome</keyword>